<dbReference type="InterPro" id="IPR050625">
    <property type="entry name" value="ParA/MinD_ATPase"/>
</dbReference>
<organism evidence="2 3">
    <name type="scientific">Candidatus Iainarchaeum sp</name>
    <dbReference type="NCBI Taxonomy" id="3101447"/>
    <lineage>
        <taxon>Archaea</taxon>
        <taxon>Candidatus Iainarchaeota</taxon>
        <taxon>Candidatus Iainarchaeia</taxon>
        <taxon>Candidatus Iainarchaeales</taxon>
        <taxon>Candidatus Iainarchaeaceae</taxon>
        <taxon>Candidatus Iainarchaeum</taxon>
    </lineage>
</organism>
<dbReference type="SUPFAM" id="SSF52540">
    <property type="entry name" value="P-loop containing nucleoside triphosphate hydrolases"/>
    <property type="match status" value="1"/>
</dbReference>
<dbReference type="EMBL" id="QMWO01000052">
    <property type="protein sequence ID" value="RLG69726.1"/>
    <property type="molecule type" value="Genomic_DNA"/>
</dbReference>
<dbReference type="GO" id="GO:0016887">
    <property type="term" value="F:ATP hydrolysis activity"/>
    <property type="evidence" value="ECO:0007669"/>
    <property type="project" value="TreeGrafter"/>
</dbReference>
<proteinExistence type="predicted"/>
<dbReference type="GO" id="GO:0051782">
    <property type="term" value="P:negative regulation of cell division"/>
    <property type="evidence" value="ECO:0007669"/>
    <property type="project" value="TreeGrafter"/>
</dbReference>
<evidence type="ECO:0000313" key="3">
    <source>
        <dbReference type="Proteomes" id="UP000277633"/>
    </source>
</evidence>
<sequence>MGEVISIVSGKGGVGKTTVALNIASALHKLGYSCIVVEGNVTSPTAALYLGYLPAERTINNVLKDELSLEQAILTHESGVKLVTCSLSLADLTSDYERAFDMIKQLKDKADLVLVDAGAGLDEEARMAMLASNYVMVVTNPELPAVIDALRAVRLARSLKRKVLGVVVN</sequence>
<name>A0A497JGP2_9ARCH</name>
<dbReference type="PANTHER" id="PTHR43384">
    <property type="entry name" value="SEPTUM SITE-DETERMINING PROTEIN MIND HOMOLOG, CHLOROPLASTIC-RELATED"/>
    <property type="match status" value="1"/>
</dbReference>
<dbReference type="AlphaFoldDB" id="A0A497JGP2"/>
<comment type="caution">
    <text evidence="2">The sequence shown here is derived from an EMBL/GenBank/DDBJ whole genome shotgun (WGS) entry which is preliminary data.</text>
</comment>
<evidence type="ECO:0000313" key="2">
    <source>
        <dbReference type="EMBL" id="RLG69726.1"/>
    </source>
</evidence>
<dbReference type="GO" id="GO:0005829">
    <property type="term" value="C:cytosol"/>
    <property type="evidence" value="ECO:0007669"/>
    <property type="project" value="TreeGrafter"/>
</dbReference>
<dbReference type="InterPro" id="IPR025669">
    <property type="entry name" value="AAA_dom"/>
</dbReference>
<reference evidence="2 3" key="1">
    <citation type="submission" date="2018-06" db="EMBL/GenBank/DDBJ databases">
        <title>Extensive metabolic versatility and redundancy in microbially diverse, dynamic hydrothermal sediments.</title>
        <authorList>
            <person name="Dombrowski N."/>
            <person name="Teske A."/>
            <person name="Baker B.J."/>
        </authorList>
    </citation>
    <scope>NUCLEOTIDE SEQUENCE [LARGE SCALE GENOMIC DNA]</scope>
    <source>
        <strain evidence="2">B9_G13</strain>
    </source>
</reference>
<protein>
    <recommendedName>
        <fullName evidence="1">AAA domain-containing protein</fullName>
    </recommendedName>
</protein>
<dbReference type="PANTHER" id="PTHR43384:SF10">
    <property type="entry name" value="ATPASE INVOLVED IN CHROMOSOME PARTITIONING, PARA_MIND FAMILY"/>
    <property type="match status" value="1"/>
</dbReference>
<accession>A0A497JGP2</accession>
<feature type="domain" description="AAA" evidence="1">
    <location>
        <begin position="3"/>
        <end position="145"/>
    </location>
</feature>
<dbReference type="GO" id="GO:0009898">
    <property type="term" value="C:cytoplasmic side of plasma membrane"/>
    <property type="evidence" value="ECO:0007669"/>
    <property type="project" value="TreeGrafter"/>
</dbReference>
<dbReference type="Gene3D" id="3.40.50.300">
    <property type="entry name" value="P-loop containing nucleotide triphosphate hydrolases"/>
    <property type="match status" value="1"/>
</dbReference>
<feature type="non-terminal residue" evidence="2">
    <location>
        <position position="169"/>
    </location>
</feature>
<dbReference type="Proteomes" id="UP000277633">
    <property type="component" value="Unassembled WGS sequence"/>
</dbReference>
<dbReference type="Pfam" id="PF13614">
    <property type="entry name" value="AAA_31"/>
    <property type="match status" value="1"/>
</dbReference>
<evidence type="ECO:0000259" key="1">
    <source>
        <dbReference type="Pfam" id="PF13614"/>
    </source>
</evidence>
<dbReference type="InterPro" id="IPR027417">
    <property type="entry name" value="P-loop_NTPase"/>
</dbReference>
<dbReference type="GO" id="GO:0005524">
    <property type="term" value="F:ATP binding"/>
    <property type="evidence" value="ECO:0007669"/>
    <property type="project" value="TreeGrafter"/>
</dbReference>
<gene>
    <name evidence="2" type="ORF">DRO07_01755</name>
</gene>